<dbReference type="PIRSF" id="PIRSF017393">
    <property type="entry name" value="MTase_SAV2177"/>
    <property type="match status" value="1"/>
</dbReference>
<dbReference type="EMBL" id="VFPA01000002">
    <property type="protein sequence ID" value="TQM11736.1"/>
    <property type="molecule type" value="Genomic_DNA"/>
</dbReference>
<reference evidence="1 2" key="1">
    <citation type="submission" date="2019-06" db="EMBL/GenBank/DDBJ databases">
        <title>Sequencing the genomes of 1000 actinobacteria strains.</title>
        <authorList>
            <person name="Klenk H.-P."/>
        </authorList>
    </citation>
    <scope>NUCLEOTIDE SEQUENCE [LARGE SCALE GENOMIC DNA]</scope>
    <source>
        <strain evidence="1 2">DSM 45301</strain>
    </source>
</reference>
<dbReference type="InterPro" id="IPR029063">
    <property type="entry name" value="SAM-dependent_MTases_sf"/>
</dbReference>
<dbReference type="AlphaFoldDB" id="A0A543DQY3"/>
<proteinExistence type="predicted"/>
<dbReference type="Pfam" id="PF04672">
    <property type="entry name" value="Methyltransf_19"/>
    <property type="match status" value="1"/>
</dbReference>
<comment type="caution">
    <text evidence="1">The sequence shown here is derived from an EMBL/GenBank/DDBJ whole genome shotgun (WGS) entry which is preliminary data.</text>
</comment>
<dbReference type="GO" id="GO:0008168">
    <property type="term" value="F:methyltransferase activity"/>
    <property type="evidence" value="ECO:0007669"/>
    <property type="project" value="UniProtKB-KW"/>
</dbReference>
<evidence type="ECO:0000313" key="1">
    <source>
        <dbReference type="EMBL" id="TQM11736.1"/>
    </source>
</evidence>
<evidence type="ECO:0000313" key="2">
    <source>
        <dbReference type="Proteomes" id="UP000315677"/>
    </source>
</evidence>
<dbReference type="Proteomes" id="UP000315677">
    <property type="component" value="Unassembled WGS sequence"/>
</dbReference>
<dbReference type="RefSeq" id="WP_211366720.1">
    <property type="nucleotide sequence ID" value="NZ_VFPA01000002.1"/>
</dbReference>
<accession>A0A543DQY3</accession>
<dbReference type="Gene3D" id="3.40.50.150">
    <property type="entry name" value="Vaccinia Virus protein VP39"/>
    <property type="match status" value="1"/>
</dbReference>
<dbReference type="GO" id="GO:0032259">
    <property type="term" value="P:methylation"/>
    <property type="evidence" value="ECO:0007669"/>
    <property type="project" value="UniProtKB-KW"/>
</dbReference>
<dbReference type="InterPro" id="IPR006764">
    <property type="entry name" value="SAM_dep_MeTrfase_SAV2177_type"/>
</dbReference>
<name>A0A543DQY3_9PSEU</name>
<keyword evidence="2" id="KW-1185">Reference proteome</keyword>
<protein>
    <submittedName>
        <fullName evidence="1">S-adenosyl methyltransferase</fullName>
    </submittedName>
</protein>
<sequence length="262" mass="27948">MTLDPAVASSARVWTYWLGGRDHYAVDRAVGDMVTAMLPSIVDVATQSRAFHGRVVRHLVEDAGVRQFLDVGIGLPSSDSTHELAQSADPSCRVVYVDNDPLVLVRARALLTSTPQGACGYVDADVREPEVILAEAAKTLDLQRPVALLMLGVLGSIADHTRARRVVQRLLDALPPGSYLALNDGTHDLRPEASVAAARLRTDAGAPYHLRTRAEIADFFDGLQLLSPGVVSPSRWRAAADGVDGAGLPEAVDAFCGVARKP</sequence>
<dbReference type="SUPFAM" id="SSF53335">
    <property type="entry name" value="S-adenosyl-L-methionine-dependent methyltransferases"/>
    <property type="match status" value="1"/>
</dbReference>
<organism evidence="1 2">
    <name type="scientific">Pseudonocardia kunmingensis</name>
    <dbReference type="NCBI Taxonomy" id="630975"/>
    <lineage>
        <taxon>Bacteria</taxon>
        <taxon>Bacillati</taxon>
        <taxon>Actinomycetota</taxon>
        <taxon>Actinomycetes</taxon>
        <taxon>Pseudonocardiales</taxon>
        <taxon>Pseudonocardiaceae</taxon>
        <taxon>Pseudonocardia</taxon>
    </lineage>
</organism>
<keyword evidence="1" id="KW-0808">Transferase</keyword>
<keyword evidence="1" id="KW-0489">Methyltransferase</keyword>
<gene>
    <name evidence="1" type="ORF">FB558_4306</name>
</gene>